<evidence type="ECO:0000259" key="1">
    <source>
        <dbReference type="Pfam" id="PF13470"/>
    </source>
</evidence>
<gene>
    <name evidence="2" type="ORF">D7004_18800</name>
</gene>
<dbReference type="EMBL" id="RBEE01000044">
    <property type="protein sequence ID" value="RNL50255.1"/>
    <property type="molecule type" value="Genomic_DNA"/>
</dbReference>
<accession>A0A3N0BPK3</accession>
<keyword evidence="3" id="KW-1185">Reference proteome</keyword>
<feature type="domain" description="PIN" evidence="1">
    <location>
        <begin position="2"/>
        <end position="109"/>
    </location>
</feature>
<name>A0A3N0BPK3_9SPHI</name>
<dbReference type="InterPro" id="IPR029060">
    <property type="entry name" value="PIN-like_dom_sf"/>
</dbReference>
<dbReference type="Pfam" id="PF13470">
    <property type="entry name" value="PIN_3"/>
    <property type="match status" value="1"/>
</dbReference>
<protein>
    <submittedName>
        <fullName evidence="2">Putative toxin-antitoxin system toxin component, PIN family</fullName>
    </submittedName>
</protein>
<dbReference type="Proteomes" id="UP000274046">
    <property type="component" value="Unassembled WGS sequence"/>
</dbReference>
<dbReference type="PANTHER" id="PTHR34610">
    <property type="entry name" value="SSL7007 PROTEIN"/>
    <property type="match status" value="1"/>
</dbReference>
<dbReference type="PANTHER" id="PTHR34610:SF3">
    <property type="entry name" value="SSL7007 PROTEIN"/>
    <property type="match status" value="1"/>
</dbReference>
<sequence length="136" mass="15593">MKVVLDSNVLISSLGLRSSLRPIWNSFINGNYQICVSEDILKEYEEIMYLHSAVGVAEVVMEIFIESTDVHLQKVFYNWNAISIDVDDNKFFDVAVAADVDFLVTDDRHFDAVKNIDFPRVEVISSEEFLRILSKL</sequence>
<organism evidence="2 3">
    <name type="scientific">Pedobacter jejuensis</name>
    <dbReference type="NCBI Taxonomy" id="1268550"/>
    <lineage>
        <taxon>Bacteria</taxon>
        <taxon>Pseudomonadati</taxon>
        <taxon>Bacteroidota</taxon>
        <taxon>Sphingobacteriia</taxon>
        <taxon>Sphingobacteriales</taxon>
        <taxon>Sphingobacteriaceae</taxon>
        <taxon>Pedobacter</taxon>
    </lineage>
</organism>
<evidence type="ECO:0000313" key="3">
    <source>
        <dbReference type="Proteomes" id="UP000274046"/>
    </source>
</evidence>
<dbReference type="InterPro" id="IPR002716">
    <property type="entry name" value="PIN_dom"/>
</dbReference>
<proteinExistence type="predicted"/>
<dbReference type="InterPro" id="IPR002850">
    <property type="entry name" value="PIN_toxin-like"/>
</dbReference>
<dbReference type="RefSeq" id="WP_123207366.1">
    <property type="nucleotide sequence ID" value="NZ_RBEE01000044.1"/>
</dbReference>
<evidence type="ECO:0000313" key="2">
    <source>
        <dbReference type="EMBL" id="RNL50255.1"/>
    </source>
</evidence>
<dbReference type="SUPFAM" id="SSF88723">
    <property type="entry name" value="PIN domain-like"/>
    <property type="match status" value="1"/>
</dbReference>
<dbReference type="OrthoDB" id="9802590at2"/>
<reference evidence="2 3" key="1">
    <citation type="submission" date="2018-10" db="EMBL/GenBank/DDBJ databases">
        <title>Genome sequencing of Pedobacter jejuensis TNB23.</title>
        <authorList>
            <person name="Cho Y.-J."/>
            <person name="Cho A."/>
            <person name="Kim O.-S."/>
        </authorList>
    </citation>
    <scope>NUCLEOTIDE SEQUENCE [LARGE SCALE GENOMIC DNA]</scope>
    <source>
        <strain evidence="2 3">TNB23</strain>
    </source>
</reference>
<comment type="caution">
    <text evidence="2">The sequence shown here is derived from an EMBL/GenBank/DDBJ whole genome shotgun (WGS) entry which is preliminary data.</text>
</comment>
<dbReference type="AlphaFoldDB" id="A0A3N0BPK3"/>
<dbReference type="NCBIfam" id="TIGR00305">
    <property type="entry name" value="putative toxin-antitoxin system toxin component, PIN family"/>
    <property type="match status" value="1"/>
</dbReference>